<organism evidence="2 3">
    <name type="scientific">[Kitasatospora] papulosa</name>
    <dbReference type="NCBI Taxonomy" id="1464011"/>
    <lineage>
        <taxon>Bacteria</taxon>
        <taxon>Bacillati</taxon>
        <taxon>Actinomycetota</taxon>
        <taxon>Actinomycetes</taxon>
        <taxon>Kitasatosporales</taxon>
        <taxon>Streptomycetaceae</taxon>
        <taxon>Streptomyces</taxon>
    </lineage>
</organism>
<dbReference type="SUPFAM" id="SSF47413">
    <property type="entry name" value="lambda repressor-like DNA-binding domains"/>
    <property type="match status" value="1"/>
</dbReference>
<accession>A0ABZ1K3X4</accession>
<dbReference type="Gene3D" id="1.10.260.40">
    <property type="entry name" value="lambda repressor-like DNA-binding domains"/>
    <property type="match status" value="1"/>
</dbReference>
<dbReference type="InterPro" id="IPR010982">
    <property type="entry name" value="Lambda_DNA-bd_dom_sf"/>
</dbReference>
<gene>
    <name evidence="2" type="ORF">OG560_17775</name>
</gene>
<feature type="domain" description="HTH cro/C1-type" evidence="1">
    <location>
        <begin position="40"/>
        <end position="82"/>
    </location>
</feature>
<reference evidence="2 3" key="1">
    <citation type="submission" date="2022-10" db="EMBL/GenBank/DDBJ databases">
        <title>The complete genomes of actinobacterial strains from the NBC collection.</title>
        <authorList>
            <person name="Joergensen T.S."/>
            <person name="Alvarez Arevalo M."/>
            <person name="Sterndorff E.B."/>
            <person name="Faurdal D."/>
            <person name="Vuksanovic O."/>
            <person name="Mourched A.-S."/>
            <person name="Charusanti P."/>
            <person name="Shaw S."/>
            <person name="Blin K."/>
            <person name="Weber T."/>
        </authorList>
    </citation>
    <scope>NUCLEOTIDE SEQUENCE [LARGE SCALE GENOMIC DNA]</scope>
    <source>
        <strain evidence="2 3">NBC_00185</strain>
    </source>
</reference>
<dbReference type="CDD" id="cd00093">
    <property type="entry name" value="HTH_XRE"/>
    <property type="match status" value="1"/>
</dbReference>
<evidence type="ECO:0000313" key="2">
    <source>
        <dbReference type="EMBL" id="WTP67166.1"/>
    </source>
</evidence>
<dbReference type="EMBL" id="CP108135">
    <property type="protein sequence ID" value="WTP67166.1"/>
    <property type="molecule type" value="Genomic_DNA"/>
</dbReference>
<dbReference type="PROSITE" id="PS50943">
    <property type="entry name" value="HTH_CROC1"/>
    <property type="match status" value="1"/>
</dbReference>
<dbReference type="Pfam" id="PF01381">
    <property type="entry name" value="HTH_3"/>
    <property type="match status" value="1"/>
</dbReference>
<keyword evidence="3" id="KW-1185">Reference proteome</keyword>
<dbReference type="Proteomes" id="UP001622496">
    <property type="component" value="Chromosome"/>
</dbReference>
<evidence type="ECO:0000259" key="1">
    <source>
        <dbReference type="PROSITE" id="PS50943"/>
    </source>
</evidence>
<proteinExistence type="predicted"/>
<dbReference type="InterPro" id="IPR001387">
    <property type="entry name" value="Cro/C1-type_HTH"/>
</dbReference>
<sequence length="150" mass="16090">MKNSTPGAPDHRAPAFAEWLHRELTARNYDLTGSRSGGRSAFAADSGISPSSVGRLLRGEKISDTRVLAMLAAALQIPLGEVLVRAGVLDEADLRAVQNPTTGPRRITPEQAADELGIDDEQSRRLFVNMAQTLQRKPPPATGEGNLAEH</sequence>
<evidence type="ECO:0000313" key="3">
    <source>
        <dbReference type="Proteomes" id="UP001622496"/>
    </source>
</evidence>
<name>A0ABZ1K3X4_9ACTN</name>
<protein>
    <submittedName>
        <fullName evidence="2">Helix-turn-helix transcriptional regulator</fullName>
    </submittedName>
</protein>
<dbReference type="RefSeq" id="WP_365850781.1">
    <property type="nucleotide sequence ID" value="NZ_CP108135.1"/>
</dbReference>